<comment type="caution">
    <text evidence="2">The sequence shown here is derived from an EMBL/GenBank/DDBJ whole genome shotgun (WGS) entry which is preliminary data.</text>
</comment>
<dbReference type="Proteomes" id="UP001381693">
    <property type="component" value="Unassembled WGS sequence"/>
</dbReference>
<accession>A0AAN8WFS0</accession>
<organism evidence="2 3">
    <name type="scientific">Halocaridina rubra</name>
    <name type="common">Hawaiian red shrimp</name>
    <dbReference type="NCBI Taxonomy" id="373956"/>
    <lineage>
        <taxon>Eukaryota</taxon>
        <taxon>Metazoa</taxon>
        <taxon>Ecdysozoa</taxon>
        <taxon>Arthropoda</taxon>
        <taxon>Crustacea</taxon>
        <taxon>Multicrustacea</taxon>
        <taxon>Malacostraca</taxon>
        <taxon>Eumalacostraca</taxon>
        <taxon>Eucarida</taxon>
        <taxon>Decapoda</taxon>
        <taxon>Pleocyemata</taxon>
        <taxon>Caridea</taxon>
        <taxon>Atyoidea</taxon>
        <taxon>Atyidae</taxon>
        <taxon>Halocaridina</taxon>
    </lineage>
</organism>
<dbReference type="AlphaFoldDB" id="A0AAN8WFS0"/>
<feature type="compositionally biased region" description="Low complexity" evidence="1">
    <location>
        <begin position="50"/>
        <end position="60"/>
    </location>
</feature>
<evidence type="ECO:0000313" key="2">
    <source>
        <dbReference type="EMBL" id="KAK6996207.1"/>
    </source>
</evidence>
<feature type="non-terminal residue" evidence="2">
    <location>
        <position position="1"/>
    </location>
</feature>
<proteinExistence type="predicted"/>
<gene>
    <name evidence="2" type="ORF">SK128_020759</name>
</gene>
<protein>
    <submittedName>
        <fullName evidence="2">Uncharacterized protein</fullName>
    </submittedName>
</protein>
<reference evidence="2 3" key="1">
    <citation type="submission" date="2023-11" db="EMBL/GenBank/DDBJ databases">
        <title>Halocaridina rubra genome assembly.</title>
        <authorList>
            <person name="Smith C."/>
        </authorList>
    </citation>
    <scope>NUCLEOTIDE SEQUENCE [LARGE SCALE GENOMIC DNA]</scope>
    <source>
        <strain evidence="2">EP-1</strain>
        <tissue evidence="2">Whole</tissue>
    </source>
</reference>
<evidence type="ECO:0000256" key="1">
    <source>
        <dbReference type="SAM" id="MobiDB-lite"/>
    </source>
</evidence>
<feature type="region of interest" description="Disordered" evidence="1">
    <location>
        <begin position="124"/>
        <end position="183"/>
    </location>
</feature>
<evidence type="ECO:0000313" key="3">
    <source>
        <dbReference type="Proteomes" id="UP001381693"/>
    </source>
</evidence>
<name>A0AAN8WFS0_HALRR</name>
<dbReference type="EMBL" id="JAXCGZ010024235">
    <property type="protein sequence ID" value="KAK6996207.1"/>
    <property type="molecule type" value="Genomic_DNA"/>
</dbReference>
<sequence length="221" mass="23880">KYDTYTVVDFRKGFGSNLVRRVRKAGTELINKVPRSGRSRSRGRDEGGESPDSSSLGSSSHANDSLDSGSETRRSSPNLPPSPSHDGEDIRMERNGQTPDHFRKSLPPALNDIFASQVLRGSVSSEDVGSLRSGDVSDSHQEDSLSTVTAGSGAGELSRAGSRRPVYLTEDSDSIPTRDVGPEPLHDTQKCNMGYVLAVLLCLHGVTLYEEMKIVSEIKGF</sequence>
<keyword evidence="3" id="KW-1185">Reference proteome</keyword>
<feature type="region of interest" description="Disordered" evidence="1">
    <location>
        <begin position="24"/>
        <end position="107"/>
    </location>
</feature>
<feature type="compositionally biased region" description="Basic and acidic residues" evidence="1">
    <location>
        <begin position="85"/>
        <end position="94"/>
    </location>
</feature>